<sequence length="424" mass="45317">MEPRADPRRLASAARRTQEVNTHPRRGLGHPALGVDRPDVDAAAGGDAAAPAATLVRSSGAVRGRRPGLQTGGRPRTTPTTRPPRSPRRDLARASRPARGPASRSRGPWGPRGPRGTRGAPGTRPRRGRHSRTVRTGTDDPADQQLKEPDGFARPRRTGRFGHPSQGQCPANLGRGCAVTSFNVAAYGRSIADIYDATVRDLPTQAAVERLCELAGEGPVLEFGIGTGRLALPLVSRGLTVAGIDGSPDMVEILRGKSGGDGIPVTIGDFATTRVDGRFSLVVLTTNTIFALPSQDAQVSCFRNAAAHLEPGGRFVIEAWVPDLAGFRDGSSLRLLAVSEDVVLAEAARLSPAEQLMYTTKVRMTGEGLRLLPANHRYAWPAELDLMARLAGMDREHRWSDWVGTPFTDDSRTHVSVYRLTGGA</sequence>
<proteinExistence type="predicted"/>
<name>A0A4R4YP98_9ACTN</name>
<keyword evidence="3" id="KW-0808">Transferase</keyword>
<accession>A0A4R4YP98</accession>
<feature type="domain" description="Methyltransferase" evidence="2">
    <location>
        <begin position="220"/>
        <end position="313"/>
    </location>
</feature>
<feature type="compositionally biased region" description="Low complexity" evidence="1">
    <location>
        <begin position="41"/>
        <end position="53"/>
    </location>
</feature>
<dbReference type="Proteomes" id="UP000295302">
    <property type="component" value="Unassembled WGS sequence"/>
</dbReference>
<feature type="compositionally biased region" description="Basic residues" evidence="1">
    <location>
        <begin position="124"/>
        <end position="133"/>
    </location>
</feature>
<evidence type="ECO:0000313" key="4">
    <source>
        <dbReference type="Proteomes" id="UP000295302"/>
    </source>
</evidence>
<evidence type="ECO:0000313" key="3">
    <source>
        <dbReference type="EMBL" id="TDD46380.1"/>
    </source>
</evidence>
<evidence type="ECO:0000256" key="1">
    <source>
        <dbReference type="SAM" id="MobiDB-lite"/>
    </source>
</evidence>
<reference evidence="3 4" key="1">
    <citation type="submission" date="2019-03" db="EMBL/GenBank/DDBJ databases">
        <title>Draft genome sequences of novel Actinobacteria.</title>
        <authorList>
            <person name="Sahin N."/>
            <person name="Ay H."/>
            <person name="Saygin H."/>
        </authorList>
    </citation>
    <scope>NUCLEOTIDE SEQUENCE [LARGE SCALE GENOMIC DNA]</scope>
    <source>
        <strain evidence="3 4">CH32</strain>
    </source>
</reference>
<dbReference type="SUPFAM" id="SSF53335">
    <property type="entry name" value="S-adenosyl-L-methionine-dependent methyltransferases"/>
    <property type="match status" value="1"/>
</dbReference>
<organism evidence="3 4">
    <name type="scientific">Nonomuraea terrae</name>
    <dbReference type="NCBI Taxonomy" id="2530383"/>
    <lineage>
        <taxon>Bacteria</taxon>
        <taxon>Bacillati</taxon>
        <taxon>Actinomycetota</taxon>
        <taxon>Actinomycetes</taxon>
        <taxon>Streptosporangiales</taxon>
        <taxon>Streptosporangiaceae</taxon>
        <taxon>Nonomuraea</taxon>
    </lineage>
</organism>
<keyword evidence="4" id="KW-1185">Reference proteome</keyword>
<dbReference type="OrthoDB" id="3172472at2"/>
<dbReference type="Gene3D" id="2.20.25.570">
    <property type="match status" value="1"/>
</dbReference>
<gene>
    <name evidence="3" type="ORF">E1286_21045</name>
</gene>
<dbReference type="CDD" id="cd02440">
    <property type="entry name" value="AdoMet_MTases"/>
    <property type="match status" value="1"/>
</dbReference>
<dbReference type="Gene3D" id="3.40.50.150">
    <property type="entry name" value="Vaccinia Virus protein VP39"/>
    <property type="match status" value="1"/>
</dbReference>
<dbReference type="EMBL" id="SMKQ01000062">
    <property type="protein sequence ID" value="TDD46380.1"/>
    <property type="molecule type" value="Genomic_DNA"/>
</dbReference>
<feature type="compositionally biased region" description="Low complexity" evidence="1">
    <location>
        <begin position="67"/>
        <end position="80"/>
    </location>
</feature>
<protein>
    <submittedName>
        <fullName evidence="3">Class I SAM-dependent methyltransferase</fullName>
    </submittedName>
</protein>
<evidence type="ECO:0000259" key="2">
    <source>
        <dbReference type="Pfam" id="PF13649"/>
    </source>
</evidence>
<comment type="caution">
    <text evidence="3">The sequence shown here is derived from an EMBL/GenBank/DDBJ whole genome shotgun (WGS) entry which is preliminary data.</text>
</comment>
<feature type="compositionally biased region" description="Low complexity" evidence="1">
    <location>
        <begin position="94"/>
        <end position="123"/>
    </location>
</feature>
<dbReference type="InterPro" id="IPR041698">
    <property type="entry name" value="Methyltransf_25"/>
</dbReference>
<dbReference type="InterPro" id="IPR029063">
    <property type="entry name" value="SAM-dependent_MTases_sf"/>
</dbReference>
<dbReference type="GO" id="GO:0008168">
    <property type="term" value="F:methyltransferase activity"/>
    <property type="evidence" value="ECO:0007669"/>
    <property type="project" value="UniProtKB-KW"/>
</dbReference>
<dbReference type="GO" id="GO:0032259">
    <property type="term" value="P:methylation"/>
    <property type="evidence" value="ECO:0007669"/>
    <property type="project" value="UniProtKB-KW"/>
</dbReference>
<dbReference type="Pfam" id="PF13649">
    <property type="entry name" value="Methyltransf_25"/>
    <property type="match status" value="1"/>
</dbReference>
<dbReference type="AlphaFoldDB" id="A0A4R4YP98"/>
<feature type="region of interest" description="Disordered" evidence="1">
    <location>
        <begin position="1"/>
        <end position="171"/>
    </location>
</feature>
<keyword evidence="3" id="KW-0489">Methyltransferase</keyword>